<dbReference type="Proteomes" id="UP000297454">
    <property type="component" value="Unassembled WGS sequence"/>
</dbReference>
<dbReference type="GeneID" id="97030711"/>
<accession>A0A4R9C307</accession>
<proteinExistence type="predicted"/>
<dbReference type="AlphaFoldDB" id="A0A4R9C307"/>
<evidence type="ECO:0000313" key="2">
    <source>
        <dbReference type="EMBL" id="TFF66481.1"/>
    </source>
</evidence>
<reference evidence="2 3" key="1">
    <citation type="submission" date="2019-01" db="EMBL/GenBank/DDBJ databases">
        <title>Draft Genome Sequences of Helcococcus ovis Strains Isolated from the Uterus and Vagina of Dairy Cows with Metritis.</title>
        <authorList>
            <person name="Cunha F."/>
            <person name="Jeon S.J."/>
            <person name="Kutzer P."/>
            <person name="Galvao K.N."/>
        </authorList>
    </citation>
    <scope>NUCLEOTIDE SEQUENCE [LARGE SCALE GENOMIC DNA]</scope>
    <source>
        <strain evidence="2 3">KG-37</strain>
    </source>
</reference>
<gene>
    <name evidence="2" type="ORF">EQF91_04030</name>
</gene>
<sequence length="202" mass="23383">MNLEEYLNIITEVNHKAGGGSVAALNGALASSLMLKAYNMAKKSNPEVEQRLGNEYYLNLENLKNEFTRLIFEDGEVFGKVLEAYKLPKDTHEQRKYRRIQIQEKLKFAVDSPLEIIVKSLKLFESIFVFIEYSNPVINSEIAVAKNQLIASIESAMVNMKINIKSIEDKEYRIKKQNSILRIYQNLEYNKKKLQNFLDKNL</sequence>
<organism evidence="2 3">
    <name type="scientific">Helcococcus ovis</name>
    <dbReference type="NCBI Taxonomy" id="72026"/>
    <lineage>
        <taxon>Bacteria</taxon>
        <taxon>Bacillati</taxon>
        <taxon>Bacillota</taxon>
        <taxon>Tissierellia</taxon>
        <taxon>Tissierellales</taxon>
        <taxon>Peptoniphilaceae</taxon>
        <taxon>Helcococcus</taxon>
    </lineage>
</organism>
<dbReference type="RefSeq" id="WP_134711705.1">
    <property type="nucleotide sequence ID" value="NZ_CP119081.1"/>
</dbReference>
<feature type="domain" description="Cyclodeaminase/cyclohydrolase" evidence="1">
    <location>
        <begin position="3"/>
        <end position="177"/>
    </location>
</feature>
<evidence type="ECO:0000313" key="3">
    <source>
        <dbReference type="Proteomes" id="UP000297454"/>
    </source>
</evidence>
<dbReference type="InterPro" id="IPR007044">
    <property type="entry name" value="Cyclodeamin/CycHdrlase"/>
</dbReference>
<dbReference type="GO" id="GO:0003824">
    <property type="term" value="F:catalytic activity"/>
    <property type="evidence" value="ECO:0007669"/>
    <property type="project" value="InterPro"/>
</dbReference>
<dbReference type="OrthoDB" id="7959174at2"/>
<keyword evidence="3" id="KW-1185">Reference proteome</keyword>
<dbReference type="Gene3D" id="1.20.120.680">
    <property type="entry name" value="Formiminotetrahydrofolate cyclodeaminase monomer, up-and-down helical bundle"/>
    <property type="match status" value="1"/>
</dbReference>
<dbReference type="Pfam" id="PF04961">
    <property type="entry name" value="FTCD_C"/>
    <property type="match status" value="1"/>
</dbReference>
<name>A0A4R9C307_9FIRM</name>
<dbReference type="SUPFAM" id="SSF101262">
    <property type="entry name" value="Methenyltetrahydrofolate cyclohydrolase-like"/>
    <property type="match status" value="1"/>
</dbReference>
<dbReference type="EMBL" id="SCFR01000010">
    <property type="protein sequence ID" value="TFF66481.1"/>
    <property type="molecule type" value="Genomic_DNA"/>
</dbReference>
<comment type="caution">
    <text evidence="2">The sequence shown here is derived from an EMBL/GenBank/DDBJ whole genome shotgun (WGS) entry which is preliminary data.</text>
</comment>
<evidence type="ECO:0000259" key="1">
    <source>
        <dbReference type="Pfam" id="PF04961"/>
    </source>
</evidence>
<protein>
    <recommendedName>
        <fullName evidence="1">Cyclodeaminase/cyclohydrolase domain-containing protein</fullName>
    </recommendedName>
</protein>
<dbReference type="InterPro" id="IPR036178">
    <property type="entry name" value="Formintransfe-cycloase-like_sf"/>
</dbReference>